<proteinExistence type="predicted"/>
<dbReference type="RefSeq" id="XP_029971148.1">
    <property type="nucleotide sequence ID" value="XM_030115288.1"/>
</dbReference>
<dbReference type="GO" id="GO:0007156">
    <property type="term" value="P:homophilic cell adhesion via plasma membrane adhesion molecules"/>
    <property type="evidence" value="ECO:0007669"/>
    <property type="project" value="InterPro"/>
</dbReference>
<feature type="domain" description="Cadherin" evidence="20">
    <location>
        <begin position="367"/>
        <end position="478"/>
    </location>
</feature>
<keyword evidence="9 15" id="KW-0106">Calcium</keyword>
<dbReference type="Pfam" id="PF00028">
    <property type="entry name" value="Cadherin"/>
    <property type="match status" value="3"/>
</dbReference>
<keyword evidence="4" id="KW-0165">Cleavage on pair of basic residues</keyword>
<evidence type="ECO:0000256" key="16">
    <source>
        <dbReference type="RuleBase" id="RU003318"/>
    </source>
</evidence>
<evidence type="ECO:0000259" key="20">
    <source>
        <dbReference type="PROSITE" id="PS50268"/>
    </source>
</evidence>
<dbReference type="InterPro" id="IPR020894">
    <property type="entry name" value="Cadherin_CS"/>
</dbReference>
<dbReference type="FunFam" id="2.60.40.60:FF:000074">
    <property type="entry name" value="Desmoglein 4"/>
    <property type="match status" value="1"/>
</dbReference>
<evidence type="ECO:0000256" key="19">
    <source>
        <dbReference type="SAM" id="SignalP"/>
    </source>
</evidence>
<dbReference type="CDD" id="cd11304">
    <property type="entry name" value="Cadherin_repeat"/>
    <property type="match status" value="4"/>
</dbReference>
<keyword evidence="3" id="KW-1003">Cell membrane</keyword>
<dbReference type="PROSITE" id="PS00232">
    <property type="entry name" value="CADHERIN_1"/>
    <property type="match status" value="2"/>
</dbReference>
<reference evidence="21" key="2">
    <citation type="submission" date="2025-08" db="UniProtKB">
        <authorList>
            <consortium name="Ensembl"/>
        </authorList>
    </citation>
    <scope>IDENTIFICATION</scope>
</reference>
<keyword evidence="6" id="KW-0479">Metal-binding</keyword>
<dbReference type="GO" id="GO:0030057">
    <property type="term" value="C:desmosome"/>
    <property type="evidence" value="ECO:0007669"/>
    <property type="project" value="UniProtKB-SubCell"/>
</dbReference>
<dbReference type="GeneID" id="115405651"/>
<dbReference type="Gene3D" id="2.60.40.60">
    <property type="entry name" value="Cadherins"/>
    <property type="match status" value="5"/>
</dbReference>
<dbReference type="GO" id="GO:0005509">
    <property type="term" value="F:calcium ion binding"/>
    <property type="evidence" value="ECO:0007669"/>
    <property type="project" value="UniProtKB-UniRule"/>
</dbReference>
<keyword evidence="14" id="KW-0325">Glycoprotein</keyword>
<protein>
    <submittedName>
        <fullName evidence="21">Desmoglein-2-like</fullName>
    </submittedName>
</protein>
<keyword evidence="10 16" id="KW-0130">Cell adhesion</keyword>
<reference evidence="21" key="3">
    <citation type="submission" date="2025-09" db="UniProtKB">
        <authorList>
            <consortium name="Ensembl"/>
        </authorList>
    </citation>
    <scope>IDENTIFICATION</scope>
</reference>
<dbReference type="InterPro" id="IPR015919">
    <property type="entry name" value="Cadherin-like_sf"/>
</dbReference>
<dbReference type="GO" id="GO:0055113">
    <property type="term" value="P:epiboly involved in gastrulation with mouth forming second"/>
    <property type="evidence" value="ECO:0007669"/>
    <property type="project" value="UniProtKB-ARBA"/>
</dbReference>
<dbReference type="FunFam" id="2.60.40.60:FF:000083">
    <property type="entry name" value="Desmoglein 1"/>
    <property type="match status" value="1"/>
</dbReference>
<feature type="domain" description="Cadherin" evidence="20">
    <location>
        <begin position="61"/>
        <end position="142"/>
    </location>
</feature>
<dbReference type="OMA" id="FDEHFLD"/>
<dbReference type="GO" id="GO:0005886">
    <property type="term" value="C:plasma membrane"/>
    <property type="evidence" value="ECO:0007669"/>
    <property type="project" value="UniProtKB-SubCell"/>
</dbReference>
<sequence length="1076" mass="116424">MAPPLKWCAFLLLTALLQVVPVESEGNGLQRHKREWITAPRRLLENNDYTGLEFIAKIRSDKENFTKIRYSLTGPGVDQNPVGVFGVDPNTGFVKVYTILDREKVASYHLKGIAKYMDGTRAEKDIDLIITVEDVNDCPPVIQMNQVGSVKESSAAGTVVMRVIATDADEANTLHSQVHYSIVEQSNVGGMFSINSRTGEIIVQRNTLDRETKDTYNLMIKASDLNGASGGNSGTGQVQIKLLDINDNIPTLEKDTYVGSVEENTVNVEVLRIQAIDKDMMYTENWEAVYEIVSGNEGGYFTITTDSKTNEGIIMINKALDYEELKTLNLDVAVSNKAAYSSSVVVTGKSYPITINVVNQKEGPRFQPTVKVVTISEDQSSVSINKVIASYAAIDSDTLQTATNVRYAKIRDEQNLLIIDERTADIRLTKVPDRESKYLKNGTYYAEIICISDDKPSKTATGTIAIQVEDFNDNCPTLTATTQTMCLDDNVIYVTAVDEDLFPNSYPFEFSVVSSSSSGKWMVEPLNATTVILRDQANLWPGHYKVMVEIKDQQGKVCAEDQIIDLTVCTCHEVTRTCSARNVSTAGLGAAGILLLLLGLLLLLLIPCLLLFCLCGGTAAIGDFKAMPFETKQQLISYHTEGQGEDKDVPLLQVPLDVDADTLNATNINNFGSKGYELGAAGGGLGGGAGFGMNTSTLVTENINMYNQYRRGGGLEEMDMMQGQGYGYSHYSGGAFDGMALSEQFLGEYYSSKSSHAAQQPQQKDSFLVYDYEGRESLAGSVSSCSLLENDNDLSFLDDLGPKFKTLADICQGTVVTETEDVTVSVPPIRPSTSTHIHTHTETVRDRDRLGINTLNTSNVASGSSTFIQESFTKRAQGLTTVPNVQIQEKVVIPNQTVLIQQPAMYYTAAPMYVVESQPQVMLVAGGAQQATGQVGLTQGLVQVGGLQGSQGVVLVDRQTGPIGAAGQSAAGLSTGTTSRSRQVLLVENGSSGREHAAARGFAQVGRDSVDHGLEVKGQAFQMHTSGFSMGSRGSAGSTEDFTMAAAPKAQGAQRVVVQRKKVSVTERNVESTSRA</sequence>
<feature type="chain" id="PRO_5025462177" evidence="19">
    <location>
        <begin position="25"/>
        <end position="1076"/>
    </location>
</feature>
<dbReference type="Proteomes" id="UP000472267">
    <property type="component" value="Chromosome 18"/>
</dbReference>
<evidence type="ECO:0000256" key="10">
    <source>
        <dbReference type="ARBA" id="ARBA00022889"/>
    </source>
</evidence>
<evidence type="ECO:0000256" key="12">
    <source>
        <dbReference type="ARBA" id="ARBA00022989"/>
    </source>
</evidence>
<dbReference type="SMART" id="SM00112">
    <property type="entry name" value="CA"/>
    <property type="match status" value="4"/>
</dbReference>
<evidence type="ECO:0000256" key="17">
    <source>
        <dbReference type="RuleBase" id="RU004358"/>
    </source>
</evidence>
<dbReference type="InterPro" id="IPR027397">
    <property type="entry name" value="Catenin-bd_sf"/>
</dbReference>
<name>A0A672FHF4_SALFA</name>
<keyword evidence="7 19" id="KW-0732">Signal</keyword>
<evidence type="ECO:0000256" key="2">
    <source>
        <dbReference type="ARBA" id="ARBA00004568"/>
    </source>
</evidence>
<dbReference type="InParanoid" id="A0A672FHF4"/>
<keyword evidence="5 16" id="KW-0812">Transmembrane</keyword>
<dbReference type="InterPro" id="IPR002126">
    <property type="entry name" value="Cadherin-like_dom"/>
</dbReference>
<dbReference type="FunFam" id="2.60.40.60:FF:000031">
    <property type="entry name" value="Cadherin 3"/>
    <property type="match status" value="1"/>
</dbReference>
<dbReference type="SUPFAM" id="SSF49313">
    <property type="entry name" value="Cadherin-like"/>
    <property type="match status" value="5"/>
</dbReference>
<dbReference type="Ensembl" id="ENSSFAT00005006203.1">
    <property type="protein sequence ID" value="ENSSFAP00005005888.1"/>
    <property type="gene ID" value="ENSSFAG00005003633.1"/>
</dbReference>
<dbReference type="PANTHER" id="PTHR24025">
    <property type="entry name" value="DESMOGLEIN FAMILY MEMBER"/>
    <property type="match status" value="1"/>
</dbReference>
<dbReference type="PANTHER" id="PTHR24025:SF1">
    <property type="entry name" value="DESMOGLEIN-2"/>
    <property type="match status" value="1"/>
</dbReference>
<evidence type="ECO:0000256" key="7">
    <source>
        <dbReference type="ARBA" id="ARBA00022729"/>
    </source>
</evidence>
<evidence type="ECO:0000256" key="3">
    <source>
        <dbReference type="ARBA" id="ARBA00022475"/>
    </source>
</evidence>
<dbReference type="FunFam" id="4.10.900.10:FF:000003">
    <property type="entry name" value="Desmoglein 1"/>
    <property type="match status" value="1"/>
</dbReference>
<evidence type="ECO:0000256" key="13">
    <source>
        <dbReference type="ARBA" id="ARBA00023136"/>
    </source>
</evidence>
<evidence type="ECO:0000313" key="22">
    <source>
        <dbReference type="Proteomes" id="UP000472267"/>
    </source>
</evidence>
<dbReference type="Pfam" id="PF01049">
    <property type="entry name" value="CADH_Y-type_LIR"/>
    <property type="match status" value="1"/>
</dbReference>
<organism evidence="21 22">
    <name type="scientific">Salarias fasciatus</name>
    <name type="common">Jewelled blenny</name>
    <name type="synonym">Blennius fasciatus</name>
    <dbReference type="NCBI Taxonomy" id="181472"/>
    <lineage>
        <taxon>Eukaryota</taxon>
        <taxon>Metazoa</taxon>
        <taxon>Chordata</taxon>
        <taxon>Craniata</taxon>
        <taxon>Vertebrata</taxon>
        <taxon>Euteleostomi</taxon>
        <taxon>Actinopterygii</taxon>
        <taxon>Neopterygii</taxon>
        <taxon>Teleostei</taxon>
        <taxon>Neoteleostei</taxon>
        <taxon>Acanthomorphata</taxon>
        <taxon>Ovalentaria</taxon>
        <taxon>Blenniimorphae</taxon>
        <taxon>Blenniiformes</taxon>
        <taxon>Blennioidei</taxon>
        <taxon>Blenniidae</taxon>
        <taxon>Salariinae</taxon>
        <taxon>Salarias</taxon>
    </lineage>
</organism>
<keyword evidence="13 18" id="KW-0472">Membrane</keyword>
<keyword evidence="12 18" id="KW-1133">Transmembrane helix</keyword>
<keyword evidence="22" id="KW-1185">Reference proteome</keyword>
<evidence type="ECO:0000256" key="14">
    <source>
        <dbReference type="ARBA" id="ARBA00023180"/>
    </source>
</evidence>
<dbReference type="Gene3D" id="4.10.900.10">
    <property type="entry name" value="TCF3-CBD (Catenin binding domain)"/>
    <property type="match status" value="1"/>
</dbReference>
<keyword evidence="11" id="KW-0965">Cell junction</keyword>
<accession>A0A672FHF4</accession>
<evidence type="ECO:0000256" key="1">
    <source>
        <dbReference type="ARBA" id="ARBA00004251"/>
    </source>
</evidence>
<evidence type="ECO:0000256" key="18">
    <source>
        <dbReference type="SAM" id="Phobius"/>
    </source>
</evidence>
<dbReference type="OrthoDB" id="8961010at2759"/>
<feature type="signal peptide" evidence="19">
    <location>
        <begin position="1"/>
        <end position="24"/>
    </location>
</feature>
<keyword evidence="8" id="KW-0677">Repeat</keyword>
<evidence type="ECO:0000256" key="4">
    <source>
        <dbReference type="ARBA" id="ARBA00022685"/>
    </source>
</evidence>
<evidence type="ECO:0000256" key="8">
    <source>
        <dbReference type="ARBA" id="ARBA00022737"/>
    </source>
</evidence>
<evidence type="ECO:0000313" key="21">
    <source>
        <dbReference type="Ensembl" id="ENSSFAP00005005888.1"/>
    </source>
</evidence>
<dbReference type="InterPro" id="IPR009122">
    <property type="entry name" value="Desmosomal_cadherin"/>
</dbReference>
<feature type="domain" description="Cadherin" evidence="20">
    <location>
        <begin position="142"/>
        <end position="252"/>
    </location>
</feature>
<dbReference type="FunFam" id="2.60.40.60:FF:000011">
    <property type="entry name" value="Cadherin 1"/>
    <property type="match status" value="1"/>
</dbReference>
<dbReference type="InterPro" id="IPR000233">
    <property type="entry name" value="Cadherin_Y-type_LIR"/>
</dbReference>
<dbReference type="GO" id="GO:0045216">
    <property type="term" value="P:cell-cell junction organization"/>
    <property type="evidence" value="ECO:0007669"/>
    <property type="project" value="UniProtKB-ARBA"/>
</dbReference>
<evidence type="ECO:0000256" key="15">
    <source>
        <dbReference type="PROSITE-ProRule" id="PRU00043"/>
    </source>
</evidence>
<dbReference type="FunFam" id="2.60.40.60:FF:000068">
    <property type="entry name" value="Desmoglein 1"/>
    <property type="match status" value="1"/>
</dbReference>
<dbReference type="PROSITE" id="PS50268">
    <property type="entry name" value="CADHERIN_2"/>
    <property type="match status" value="4"/>
</dbReference>
<reference evidence="21" key="1">
    <citation type="submission" date="2019-06" db="EMBL/GenBank/DDBJ databases">
        <authorList>
            <consortium name="Wellcome Sanger Institute Data Sharing"/>
        </authorList>
    </citation>
    <scope>NUCLEOTIDE SEQUENCE [LARGE SCALE GENOMIC DNA]</scope>
</reference>
<gene>
    <name evidence="21" type="primary">LOC115405651</name>
</gene>
<comment type="function">
    <text evidence="17">A component of desmosome cell-cell junctions which are required for positive regulation of cellular adhesion. Involved in the interaction of plaque proteins and intermediate filaments mediating cell-cell adhesion.</text>
</comment>
<dbReference type="PRINTS" id="PR01818">
    <property type="entry name" value="DESMOCADHERN"/>
</dbReference>
<comment type="subcellular location">
    <subcellularLocation>
        <location evidence="2">Cell junction</location>
        <location evidence="2">Desmosome</location>
    </subcellularLocation>
    <subcellularLocation>
        <location evidence="1 16">Cell membrane</location>
        <topology evidence="1 16">Single-pass type I membrane protein</topology>
    </subcellularLocation>
</comment>
<dbReference type="PRINTS" id="PR00205">
    <property type="entry name" value="CADHERIN"/>
</dbReference>
<evidence type="ECO:0000256" key="11">
    <source>
        <dbReference type="ARBA" id="ARBA00022949"/>
    </source>
</evidence>
<feature type="transmembrane region" description="Helical" evidence="18">
    <location>
        <begin position="588"/>
        <end position="621"/>
    </location>
</feature>
<dbReference type="AlphaFoldDB" id="A0A672FHF4"/>
<dbReference type="InterPro" id="IPR050971">
    <property type="entry name" value="Cadherin-domain_protein"/>
</dbReference>
<feature type="domain" description="Cadherin" evidence="20">
    <location>
        <begin position="253"/>
        <end position="366"/>
    </location>
</feature>
<evidence type="ECO:0000256" key="9">
    <source>
        <dbReference type="ARBA" id="ARBA00022837"/>
    </source>
</evidence>
<evidence type="ECO:0000256" key="6">
    <source>
        <dbReference type="ARBA" id="ARBA00022723"/>
    </source>
</evidence>
<evidence type="ECO:0000256" key="5">
    <source>
        <dbReference type="ARBA" id="ARBA00022692"/>
    </source>
</evidence>